<keyword evidence="1" id="KW-0175">Coiled coil</keyword>
<reference evidence="2" key="1">
    <citation type="submission" date="2015-07" db="EMBL/GenBank/DDBJ databases">
        <title>Adaptation to a free-living lifestyle via gene acquisitions in the diplomonad Trepomonas sp. PC1.</title>
        <authorList>
            <person name="Xu F."/>
            <person name="Jerlstrom-Hultqvist J."/>
            <person name="Kolisko M."/>
            <person name="Simpson A.G.B."/>
            <person name="Roger A.J."/>
            <person name="Svard S.G."/>
            <person name="Andersson J.O."/>
        </authorList>
    </citation>
    <scope>NUCLEOTIDE SEQUENCE</scope>
    <source>
        <strain evidence="2">PC1</strain>
    </source>
</reference>
<sequence length="348" mass="40442">SASWRSKGKVNYIQQNDSLRESQLKIINQKLDFIAKSQLSQTQQLPPQNQAQQQIISESVDQKIQNAKNMFIIQLNQQLKQIIPSFKSTSKSVTEIFTEFKAMLANEFQEPTQSLISVLIRNSNKDLLLNNEIKVKNSQNQLKETQLDAKYYQIQLEDEILQLKTENQRLKNNPNNRILNQLVTDLSNHFQLQQVQNFDESSVQSFMSQLNSSILTQKQQIKSLQQKNSLLLQNQERYAKLNQSLRPNDDLQKEIEKLQTELSNNKKDLFLQIEERNGIIHKQHDQLKKFKTQLEQKESKEKAILNGVVAEITEFAKDFAKQKKTMAKKLQTLQQTAVKVTKISDAMQ</sequence>
<dbReference type="AlphaFoldDB" id="A0A146K094"/>
<dbReference type="EMBL" id="GDID01007577">
    <property type="protein sequence ID" value="JAP89029.1"/>
    <property type="molecule type" value="Transcribed_RNA"/>
</dbReference>
<organism evidence="2">
    <name type="scientific">Trepomonas sp. PC1</name>
    <dbReference type="NCBI Taxonomy" id="1076344"/>
    <lineage>
        <taxon>Eukaryota</taxon>
        <taxon>Metamonada</taxon>
        <taxon>Diplomonadida</taxon>
        <taxon>Hexamitidae</taxon>
        <taxon>Hexamitinae</taxon>
        <taxon>Trepomonas</taxon>
    </lineage>
</organism>
<name>A0A146K094_9EUKA</name>
<feature type="coiled-coil region" evidence="1">
    <location>
        <begin position="207"/>
        <end position="300"/>
    </location>
</feature>
<proteinExistence type="predicted"/>
<feature type="non-terminal residue" evidence="2">
    <location>
        <position position="1"/>
    </location>
</feature>
<accession>A0A146K094</accession>
<gene>
    <name evidence="2" type="ORF">TPC1_31476</name>
</gene>
<protein>
    <submittedName>
        <fullName evidence="2">Uncharacterized protein</fullName>
    </submittedName>
</protein>
<evidence type="ECO:0000313" key="2">
    <source>
        <dbReference type="EMBL" id="JAP89029.1"/>
    </source>
</evidence>
<evidence type="ECO:0000256" key="1">
    <source>
        <dbReference type="SAM" id="Coils"/>
    </source>
</evidence>